<comment type="caution">
    <text evidence="1">The sequence shown here is derived from an EMBL/GenBank/DDBJ whole genome shotgun (WGS) entry which is preliminary data.</text>
</comment>
<gene>
    <name evidence="1" type="ORF">BCL65_101211</name>
</gene>
<name>A0ABX5EHW5_9MICO</name>
<dbReference type="RefSeq" id="WP_106264371.1">
    <property type="nucleotide sequence ID" value="NZ_PVTX01000001.1"/>
</dbReference>
<keyword evidence="2" id="KW-1185">Reference proteome</keyword>
<organism evidence="1 2">
    <name type="scientific">Isoptericola halotolerans</name>
    <dbReference type="NCBI Taxonomy" id="300560"/>
    <lineage>
        <taxon>Bacteria</taxon>
        <taxon>Bacillati</taxon>
        <taxon>Actinomycetota</taxon>
        <taxon>Actinomycetes</taxon>
        <taxon>Micrococcales</taxon>
        <taxon>Promicromonosporaceae</taxon>
        <taxon>Isoptericola</taxon>
    </lineage>
</organism>
<protein>
    <submittedName>
        <fullName evidence="1">Uncharacterized protein</fullName>
    </submittedName>
</protein>
<dbReference type="EMBL" id="PVTX01000001">
    <property type="protein sequence ID" value="PRZ10073.1"/>
    <property type="molecule type" value="Genomic_DNA"/>
</dbReference>
<accession>A0ABX5EHW5</accession>
<dbReference type="Proteomes" id="UP000239895">
    <property type="component" value="Unassembled WGS sequence"/>
</dbReference>
<reference evidence="1 2" key="1">
    <citation type="submission" date="2018-03" db="EMBL/GenBank/DDBJ databases">
        <title>Comparative analysis of microorganisms from saline springs in Andes Mountain Range, Colombia.</title>
        <authorList>
            <person name="Rubin E."/>
        </authorList>
    </citation>
    <scope>NUCLEOTIDE SEQUENCE [LARGE SCALE GENOMIC DNA]</scope>
    <source>
        <strain evidence="1 2">CG 23</strain>
    </source>
</reference>
<sequence length="76" mass="7581">MLMPTSDVAVAAARLRDARAALDDSADLLRRAADLDWDSAAGAGCRTAVGDLLATIVADAGTVDLAARVTAGVGTP</sequence>
<evidence type="ECO:0000313" key="1">
    <source>
        <dbReference type="EMBL" id="PRZ10073.1"/>
    </source>
</evidence>
<proteinExistence type="predicted"/>
<evidence type="ECO:0000313" key="2">
    <source>
        <dbReference type="Proteomes" id="UP000239895"/>
    </source>
</evidence>